<organism evidence="7">
    <name type="scientific">mine drainage metagenome</name>
    <dbReference type="NCBI Taxonomy" id="410659"/>
    <lineage>
        <taxon>unclassified sequences</taxon>
        <taxon>metagenomes</taxon>
        <taxon>ecological metagenomes</taxon>
    </lineage>
</organism>
<evidence type="ECO:0000256" key="1">
    <source>
        <dbReference type="ARBA" id="ARBA00004651"/>
    </source>
</evidence>
<sequence length="77" mass="8006">MIKTNTAPYGITLLRVSLGVLFLAHVALKIFVFTVPGFVAYFASLGLPAVAAYGVIALELVGGLALVLGVYAPWVAV</sequence>
<name>T1BMJ2_9ZZZZ</name>
<evidence type="ECO:0000313" key="7">
    <source>
        <dbReference type="EMBL" id="EQD69763.1"/>
    </source>
</evidence>
<gene>
    <name evidence="7" type="ORF">B1A_06667</name>
</gene>
<dbReference type="AlphaFoldDB" id="T1BMJ2"/>
<evidence type="ECO:0000256" key="2">
    <source>
        <dbReference type="ARBA" id="ARBA00022475"/>
    </source>
</evidence>
<feature type="transmembrane region" description="Helical" evidence="6">
    <location>
        <begin position="20"/>
        <end position="43"/>
    </location>
</feature>
<feature type="non-terminal residue" evidence="7">
    <location>
        <position position="77"/>
    </location>
</feature>
<dbReference type="GO" id="GO:0005886">
    <property type="term" value="C:plasma membrane"/>
    <property type="evidence" value="ECO:0007669"/>
    <property type="project" value="UniProtKB-SubCell"/>
</dbReference>
<reference evidence="7" key="2">
    <citation type="journal article" date="2014" name="ISME J.">
        <title>Microbial stratification in low pH oxic and suboxic macroscopic growths along an acid mine drainage.</title>
        <authorList>
            <person name="Mendez-Garcia C."/>
            <person name="Mesa V."/>
            <person name="Sprenger R.R."/>
            <person name="Richter M."/>
            <person name="Diez M.S."/>
            <person name="Solano J."/>
            <person name="Bargiela R."/>
            <person name="Golyshina O.V."/>
            <person name="Manteca A."/>
            <person name="Ramos J.L."/>
            <person name="Gallego J.R."/>
            <person name="Llorente I."/>
            <person name="Martins Dos Santos V.A."/>
            <person name="Jensen O.N."/>
            <person name="Pelaez A.I."/>
            <person name="Sanchez J."/>
            <person name="Ferrer M."/>
        </authorList>
    </citation>
    <scope>NUCLEOTIDE SEQUENCE</scope>
</reference>
<dbReference type="InterPro" id="IPR051907">
    <property type="entry name" value="DoxX-like_oxidoreductase"/>
</dbReference>
<evidence type="ECO:0000256" key="3">
    <source>
        <dbReference type="ARBA" id="ARBA00022692"/>
    </source>
</evidence>
<comment type="caution">
    <text evidence="7">The sequence shown here is derived from an EMBL/GenBank/DDBJ whole genome shotgun (WGS) entry which is preliminary data.</text>
</comment>
<dbReference type="PANTHER" id="PTHR33452:SF1">
    <property type="entry name" value="INNER MEMBRANE PROTEIN YPHA-RELATED"/>
    <property type="match status" value="1"/>
</dbReference>
<evidence type="ECO:0000256" key="4">
    <source>
        <dbReference type="ARBA" id="ARBA00022989"/>
    </source>
</evidence>
<dbReference type="EMBL" id="AUZX01004835">
    <property type="protein sequence ID" value="EQD69763.1"/>
    <property type="molecule type" value="Genomic_DNA"/>
</dbReference>
<keyword evidence="4 6" id="KW-1133">Transmembrane helix</keyword>
<dbReference type="InterPro" id="IPR032808">
    <property type="entry name" value="DoxX"/>
</dbReference>
<keyword evidence="5 6" id="KW-0472">Membrane</keyword>
<evidence type="ECO:0000256" key="5">
    <source>
        <dbReference type="ARBA" id="ARBA00023136"/>
    </source>
</evidence>
<evidence type="ECO:0000256" key="6">
    <source>
        <dbReference type="SAM" id="Phobius"/>
    </source>
</evidence>
<reference evidence="7" key="1">
    <citation type="submission" date="2013-08" db="EMBL/GenBank/DDBJ databases">
        <authorList>
            <person name="Mendez C."/>
            <person name="Richter M."/>
            <person name="Ferrer M."/>
            <person name="Sanchez J."/>
        </authorList>
    </citation>
    <scope>NUCLEOTIDE SEQUENCE</scope>
</reference>
<comment type="subcellular location">
    <subcellularLocation>
        <location evidence="1">Cell membrane</location>
        <topology evidence="1">Multi-pass membrane protein</topology>
    </subcellularLocation>
</comment>
<feature type="transmembrane region" description="Helical" evidence="6">
    <location>
        <begin position="50"/>
        <end position="74"/>
    </location>
</feature>
<dbReference type="PANTHER" id="PTHR33452">
    <property type="entry name" value="OXIDOREDUCTASE CATD-RELATED"/>
    <property type="match status" value="1"/>
</dbReference>
<proteinExistence type="predicted"/>
<protein>
    <submittedName>
        <fullName evidence="7">DoxX</fullName>
    </submittedName>
</protein>
<keyword evidence="2" id="KW-1003">Cell membrane</keyword>
<dbReference type="Pfam" id="PF07681">
    <property type="entry name" value="DoxX"/>
    <property type="match status" value="1"/>
</dbReference>
<keyword evidence="3 6" id="KW-0812">Transmembrane</keyword>
<accession>T1BMJ2</accession>